<dbReference type="AlphaFoldDB" id="A0A8A0RKF2"/>
<evidence type="ECO:0000313" key="2">
    <source>
        <dbReference type="EMBL" id="QSQ08703.1"/>
    </source>
</evidence>
<sequence>MAVIDFKCTQCGKQFFEVTTSKDRAKVRCPQCGTNELKQVFGGTAYLKTSSEKGKGGCGRSCSSCGSSCG</sequence>
<organism evidence="2 3">
    <name type="scientific">Koleobacter methoxysyntrophicus</name>
    <dbReference type="NCBI Taxonomy" id="2751313"/>
    <lineage>
        <taxon>Bacteria</taxon>
        <taxon>Bacillati</taxon>
        <taxon>Bacillota</taxon>
        <taxon>Clostridia</taxon>
        <taxon>Koleobacterales</taxon>
        <taxon>Koleobacteraceae</taxon>
        <taxon>Koleobacter</taxon>
    </lineage>
</organism>
<feature type="domain" description="Putative regulatory protein FmdB zinc ribbon" evidence="1">
    <location>
        <begin position="1"/>
        <end position="42"/>
    </location>
</feature>
<gene>
    <name evidence="2" type="ORF">H0A61_01046</name>
</gene>
<evidence type="ECO:0000259" key="1">
    <source>
        <dbReference type="SMART" id="SM00834"/>
    </source>
</evidence>
<protein>
    <recommendedName>
        <fullName evidence="1">Putative regulatory protein FmdB zinc ribbon domain-containing protein</fullName>
    </recommendedName>
</protein>
<dbReference type="SMART" id="SM00834">
    <property type="entry name" value="CxxC_CXXC_SSSS"/>
    <property type="match status" value="1"/>
</dbReference>
<dbReference type="Pfam" id="PF09723">
    <property type="entry name" value="Zn_ribbon_8"/>
    <property type="match status" value="1"/>
</dbReference>
<dbReference type="RefSeq" id="WP_206708907.1">
    <property type="nucleotide sequence ID" value="NZ_CP059066.1"/>
</dbReference>
<dbReference type="EMBL" id="CP059066">
    <property type="protein sequence ID" value="QSQ08703.1"/>
    <property type="molecule type" value="Genomic_DNA"/>
</dbReference>
<keyword evidence="3" id="KW-1185">Reference proteome</keyword>
<proteinExistence type="predicted"/>
<evidence type="ECO:0000313" key="3">
    <source>
        <dbReference type="Proteomes" id="UP000662904"/>
    </source>
</evidence>
<dbReference type="KEGG" id="kme:H0A61_01046"/>
<dbReference type="InterPro" id="IPR013429">
    <property type="entry name" value="Regulatory_FmdB_Zinc_ribbon"/>
</dbReference>
<accession>A0A8A0RKF2</accession>
<name>A0A8A0RKF2_9FIRM</name>
<dbReference type="Proteomes" id="UP000662904">
    <property type="component" value="Chromosome"/>
</dbReference>
<dbReference type="Gene3D" id="2.20.28.30">
    <property type="entry name" value="RNA polymerase ii, chain L"/>
    <property type="match status" value="1"/>
</dbReference>
<dbReference type="NCBIfam" id="TIGR02605">
    <property type="entry name" value="CxxC_CxxC_SSSS"/>
    <property type="match status" value="1"/>
</dbReference>
<reference evidence="2" key="1">
    <citation type="submission" date="2020-07" db="EMBL/GenBank/DDBJ databases">
        <title>Koleobacter methoxysyntrophicus gen. nov., sp. nov., a novel anaerobic bacterium isolated from deep subsurface oil field and proposal of Koleobacterales ord. nov. in the phylum Firmicutes.</title>
        <authorList>
            <person name="Sakamoto S."/>
            <person name="Tamaki H."/>
        </authorList>
    </citation>
    <scope>NUCLEOTIDE SEQUENCE</scope>
    <source>
        <strain evidence="2">NRmbB1</strain>
    </source>
</reference>